<proteinExistence type="predicted"/>
<feature type="signal peptide" evidence="1">
    <location>
        <begin position="1"/>
        <end position="20"/>
    </location>
</feature>
<protein>
    <submittedName>
        <fullName evidence="2">Uncharacterized protein</fullName>
    </submittedName>
</protein>
<dbReference type="RefSeq" id="WP_166210445.1">
    <property type="nucleotide sequence ID" value="NZ_CP088285.1"/>
</dbReference>
<gene>
    <name evidence="2" type="ORF">HAP48_004895</name>
    <name evidence="3" type="ORF">WDK88_07040</name>
</gene>
<dbReference type="AlphaFoldDB" id="A0A973ZXL3"/>
<sequence length="147" mass="16244">MKRIVIVAALLMSAAVQAHADQLTVRWYDTIRPHGHKRPNAVGMAAVSACNQRLGEPDQGYIPEAFKDCMRGFGYRFMSDTLKRSGRPATVYNRDSRDPSVGWHTENGMRVCHNDCDNPEIPGSGAVCRNVNVMGMTMRECVTGSSL</sequence>
<dbReference type="Proteomes" id="UP001432046">
    <property type="component" value="Chromosome"/>
</dbReference>
<feature type="chain" id="PRO_5038023149" evidence="1">
    <location>
        <begin position="21"/>
        <end position="147"/>
    </location>
</feature>
<accession>A0A973ZXL3</accession>
<dbReference type="EMBL" id="CP147711">
    <property type="protein sequence ID" value="WXC81371.1"/>
    <property type="molecule type" value="Genomic_DNA"/>
</dbReference>
<name>A0A973ZXL3_9BRAD</name>
<reference evidence="2" key="1">
    <citation type="submission" date="2020-06" db="EMBL/GenBank/DDBJ databases">
        <title>Whole Genome Sequence of Bradyrhizobium sp. Strain 1S1.</title>
        <authorList>
            <person name="Bromfield E.S.P."/>
            <person name="Cloutier S."/>
        </authorList>
    </citation>
    <scope>NUCLEOTIDE SEQUENCE [LARGE SCALE GENOMIC DNA]</scope>
    <source>
        <strain evidence="2">1S1</strain>
    </source>
</reference>
<keyword evidence="4" id="KW-1185">Reference proteome</keyword>
<reference evidence="3" key="3">
    <citation type="submission" date="2024-03" db="EMBL/GenBank/DDBJ databases">
        <authorList>
            <person name="Bromfield E.S.P."/>
            <person name="Cloutier S."/>
        </authorList>
    </citation>
    <scope>NUCLEOTIDE SEQUENCE</scope>
    <source>
        <strain evidence="3">5S5</strain>
    </source>
</reference>
<reference evidence="3" key="2">
    <citation type="journal article" date="2021" name="Int. J. Syst. Evol. Microbiol.">
        <title>Bradyrhizobium septentrionale sp. nov. (sv. septentrionale) and Bradyrhizobium quebecense sp. nov. (sv. septentrionale) associated with legumes native to Canada possess rearranged symbiosis genes and numerous insertion sequences.</title>
        <authorList>
            <person name="Bromfield E.S.P."/>
            <person name="Cloutier S."/>
        </authorList>
    </citation>
    <scope>NUCLEOTIDE SEQUENCE</scope>
    <source>
        <strain evidence="3">5S5</strain>
    </source>
</reference>
<evidence type="ECO:0000313" key="3">
    <source>
        <dbReference type="EMBL" id="WXC81371.1"/>
    </source>
</evidence>
<organism evidence="2">
    <name type="scientific">Bradyrhizobium septentrionale</name>
    <dbReference type="NCBI Taxonomy" id="1404411"/>
    <lineage>
        <taxon>Bacteria</taxon>
        <taxon>Pseudomonadati</taxon>
        <taxon>Pseudomonadota</taxon>
        <taxon>Alphaproteobacteria</taxon>
        <taxon>Hyphomicrobiales</taxon>
        <taxon>Nitrobacteraceae</taxon>
        <taxon>Bradyrhizobium</taxon>
    </lineage>
</organism>
<evidence type="ECO:0000313" key="4">
    <source>
        <dbReference type="Proteomes" id="UP001432046"/>
    </source>
</evidence>
<keyword evidence="1" id="KW-0732">Signal</keyword>
<evidence type="ECO:0000256" key="1">
    <source>
        <dbReference type="SAM" id="SignalP"/>
    </source>
</evidence>
<evidence type="ECO:0000313" key="2">
    <source>
        <dbReference type="EMBL" id="NVI42446.1"/>
    </source>
</evidence>
<dbReference type="EMBL" id="JAAOLE020000001">
    <property type="protein sequence ID" value="NVI42446.1"/>
    <property type="molecule type" value="Genomic_DNA"/>
</dbReference>